<organism evidence="2 3">
    <name type="scientific">Bradyrhizobium japonicum</name>
    <dbReference type="NCBI Taxonomy" id="375"/>
    <lineage>
        <taxon>Bacteria</taxon>
        <taxon>Pseudomonadati</taxon>
        <taxon>Pseudomonadota</taxon>
        <taxon>Alphaproteobacteria</taxon>
        <taxon>Hyphomicrobiales</taxon>
        <taxon>Nitrobacteraceae</taxon>
        <taxon>Bradyrhizobium</taxon>
    </lineage>
</organism>
<dbReference type="EMBL" id="JBEPTQ010000001">
    <property type="protein sequence ID" value="MET4716201.1"/>
    <property type="molecule type" value="Genomic_DNA"/>
</dbReference>
<feature type="signal peptide" evidence="1">
    <location>
        <begin position="1"/>
        <end position="26"/>
    </location>
</feature>
<evidence type="ECO:0000313" key="2">
    <source>
        <dbReference type="EMBL" id="MET4716201.1"/>
    </source>
</evidence>
<gene>
    <name evidence="2" type="ORF">ABIF63_000304</name>
</gene>
<comment type="caution">
    <text evidence="2">The sequence shown here is derived from an EMBL/GenBank/DDBJ whole genome shotgun (WGS) entry which is preliminary data.</text>
</comment>
<feature type="chain" id="PRO_5046671549" evidence="1">
    <location>
        <begin position="27"/>
        <end position="214"/>
    </location>
</feature>
<keyword evidence="3" id="KW-1185">Reference proteome</keyword>
<evidence type="ECO:0000313" key="3">
    <source>
        <dbReference type="Proteomes" id="UP001549291"/>
    </source>
</evidence>
<protein>
    <submittedName>
        <fullName evidence="2">Uncharacterized protein</fullName>
    </submittedName>
</protein>
<keyword evidence="1" id="KW-0732">Signal</keyword>
<sequence>MDMRRRQAIGAGVATALTFASVVSVAAASETATGAKSEPQDAWLDQGGRRHRIVFDTISATGLGFGMRFADNFFEANELSVVIIVRHMSTPLIFNDHIWDKYGDFLIDRTRIFDPRTKAPPRSNLYNIDLSNHELPNRNVKLTDLSKLGARFAVCALASKDIAIAVAQNVNGDADAILKELEANLVSDTALMVPADILTVNRAQEHGYTFSYCG</sequence>
<accession>A0ABV2RH00</accession>
<name>A0ABV2RH00_BRAJP</name>
<proteinExistence type="predicted"/>
<dbReference type="Proteomes" id="UP001549291">
    <property type="component" value="Unassembled WGS sequence"/>
</dbReference>
<reference evidence="2 3" key="1">
    <citation type="submission" date="2024-06" db="EMBL/GenBank/DDBJ databases">
        <title>Genomic Encyclopedia of Type Strains, Phase V (KMG-V): Genome sequencing to study the core and pangenomes of soil and plant-associated prokaryotes.</title>
        <authorList>
            <person name="Whitman W."/>
        </authorList>
    </citation>
    <scope>NUCLEOTIDE SEQUENCE [LARGE SCALE GENOMIC DNA]</scope>
    <source>
        <strain evidence="2 3">USDA 160</strain>
    </source>
</reference>
<dbReference type="RefSeq" id="WP_354269927.1">
    <property type="nucleotide sequence ID" value="NZ_JBEPTQ010000001.1"/>
</dbReference>
<evidence type="ECO:0000256" key="1">
    <source>
        <dbReference type="SAM" id="SignalP"/>
    </source>
</evidence>